<dbReference type="AlphaFoldDB" id="A0A150M9F9"/>
<dbReference type="InterPro" id="IPR006343">
    <property type="entry name" value="DnaB/C_C"/>
</dbReference>
<name>A0A150M9F9_GEOSE</name>
<dbReference type="Gene3D" id="1.10.10.630">
    <property type="entry name" value="DnaD domain-like"/>
    <property type="match status" value="1"/>
</dbReference>
<dbReference type="PANTHER" id="PTHR37293:SF5">
    <property type="entry name" value="DNA REPLICATION PROTEIN"/>
    <property type="match status" value="1"/>
</dbReference>
<protein>
    <recommendedName>
        <fullName evidence="3">DnaB/C C-terminal domain-containing protein</fullName>
    </recommendedName>
</protein>
<comment type="caution">
    <text evidence="4">The sequence shown here is derived from an EMBL/GenBank/DDBJ whole genome shotgun (WGS) entry which is preliminary data.</text>
</comment>
<comment type="similarity">
    <text evidence="1">Belongs to the DnaB/DnaD family.</text>
</comment>
<dbReference type="EMBL" id="LQYV01000138">
    <property type="protein sequence ID" value="KYD21031.1"/>
    <property type="molecule type" value="Genomic_DNA"/>
</dbReference>
<gene>
    <name evidence="4" type="ORF">B4109_3236</name>
</gene>
<reference evidence="4 5" key="1">
    <citation type="submission" date="2016-01" db="EMBL/GenBank/DDBJ databases">
        <title>Draft Genome Sequences of Seven Thermophilic Sporeformers Isolated from Foods.</title>
        <authorList>
            <person name="Berendsen E.M."/>
            <person name="Wells-Bennik M.H."/>
            <person name="Krawcyk A.O."/>
            <person name="De Jong A."/>
            <person name="Holsappel S."/>
            <person name="Eijlander R.T."/>
            <person name="Kuipers O.P."/>
        </authorList>
    </citation>
    <scope>NUCLEOTIDE SEQUENCE [LARGE SCALE GENOMIC DNA]</scope>
    <source>
        <strain evidence="4 5">B4109</strain>
    </source>
</reference>
<evidence type="ECO:0000313" key="5">
    <source>
        <dbReference type="Proteomes" id="UP000075424"/>
    </source>
</evidence>
<proteinExistence type="inferred from homology"/>
<sequence>MAKYRYIYTTFWQDPKVLEEMTPEDKYFYIYLLTNPNTTQIGIYQITKKQIAFEMGYSVESVNSLLDRFENCHKLIKYNNQTRELALLNWGKYNLTKGGKPVMDCIKKELSGVKDRSLIAAVAKKIRNEKIKQLFLRYADDTYHDTLDDTYHDTSTTRGQKEKEKEKEKEKYHYPDDDADFREVSSFYQSNIGVMSPYVAECIADWCKTLSPALVKEAIKRAVEQNVRKWSYIESILKSWHDQNVQTVEEVKAEDERRRTRKGKAHVIEQSTPYKLLTPDKFLF</sequence>
<evidence type="ECO:0000259" key="3">
    <source>
        <dbReference type="Pfam" id="PF07261"/>
    </source>
</evidence>
<dbReference type="PANTHER" id="PTHR37293">
    <property type="entry name" value="PHAGE REPLICATION PROTEIN-RELATED"/>
    <property type="match status" value="1"/>
</dbReference>
<dbReference type="SUPFAM" id="SSF158499">
    <property type="entry name" value="DnaD domain-like"/>
    <property type="match status" value="1"/>
</dbReference>
<dbReference type="PATRIC" id="fig|1422.18.peg.1809"/>
<dbReference type="RefSeq" id="WP_201028196.1">
    <property type="nucleotide sequence ID" value="NZ_LQYV01000138.1"/>
</dbReference>
<accession>A0A150M9F9</accession>
<evidence type="ECO:0000256" key="1">
    <source>
        <dbReference type="ARBA" id="ARBA00093462"/>
    </source>
</evidence>
<dbReference type="Pfam" id="PF07261">
    <property type="entry name" value="DnaB_2"/>
    <property type="match status" value="1"/>
</dbReference>
<dbReference type="NCBIfam" id="TIGR01446">
    <property type="entry name" value="DnaD_dom"/>
    <property type="match status" value="1"/>
</dbReference>
<evidence type="ECO:0000313" key="4">
    <source>
        <dbReference type="EMBL" id="KYD21031.1"/>
    </source>
</evidence>
<dbReference type="InterPro" id="IPR053162">
    <property type="entry name" value="DnaD"/>
</dbReference>
<dbReference type="InterPro" id="IPR034829">
    <property type="entry name" value="DnaD-like_sf"/>
</dbReference>
<feature type="compositionally biased region" description="Basic and acidic residues" evidence="2">
    <location>
        <begin position="159"/>
        <end position="172"/>
    </location>
</feature>
<feature type="region of interest" description="Disordered" evidence="2">
    <location>
        <begin position="149"/>
        <end position="172"/>
    </location>
</feature>
<organism evidence="4 5">
    <name type="scientific">Geobacillus stearothermophilus</name>
    <name type="common">Bacillus stearothermophilus</name>
    <dbReference type="NCBI Taxonomy" id="1422"/>
    <lineage>
        <taxon>Bacteria</taxon>
        <taxon>Bacillati</taxon>
        <taxon>Bacillota</taxon>
        <taxon>Bacilli</taxon>
        <taxon>Bacillales</taxon>
        <taxon>Anoxybacillaceae</taxon>
        <taxon>Geobacillus</taxon>
    </lineage>
</organism>
<dbReference type="Proteomes" id="UP000075424">
    <property type="component" value="Unassembled WGS sequence"/>
</dbReference>
<feature type="domain" description="DnaB/C C-terminal" evidence="3">
    <location>
        <begin position="186"/>
        <end position="254"/>
    </location>
</feature>
<evidence type="ECO:0000256" key="2">
    <source>
        <dbReference type="SAM" id="MobiDB-lite"/>
    </source>
</evidence>